<evidence type="ECO:0000313" key="5">
    <source>
        <dbReference type="EMBL" id="REL29940.1"/>
    </source>
</evidence>
<feature type="domain" description="HTH crp-type" evidence="4">
    <location>
        <begin position="144"/>
        <end position="205"/>
    </location>
</feature>
<dbReference type="InterPro" id="IPR012318">
    <property type="entry name" value="HTH_CRP"/>
</dbReference>
<sequence>MNLIACPIFDSLSSSSMSFVKEQANTFSVSVGTRLFEITNECQMMPIVTSGTIRVFSQSDTGREITLYRVSPEQLCILTISCLLSGDRYPASSIAETEVSGISVPKSLFLELMANEPSFSAQIFHTFSYRITHLMQLVDAVAFKKLDKRLALYLLEQGPVISCSHQKIADELGSVREIISRLLKQFEDKGIVALSRKQIQLIDPDQLRLFVD</sequence>
<dbReference type="InterPro" id="IPR036390">
    <property type="entry name" value="WH_DNA-bd_sf"/>
</dbReference>
<proteinExistence type="predicted"/>
<accession>A0A3E0TZT4</accession>
<evidence type="ECO:0000256" key="3">
    <source>
        <dbReference type="ARBA" id="ARBA00023163"/>
    </source>
</evidence>
<dbReference type="PANTHER" id="PTHR24567:SF74">
    <property type="entry name" value="HTH-TYPE TRANSCRIPTIONAL REGULATOR ARCR"/>
    <property type="match status" value="1"/>
</dbReference>
<dbReference type="InterPro" id="IPR000595">
    <property type="entry name" value="cNMP-bd_dom"/>
</dbReference>
<dbReference type="InterPro" id="IPR018490">
    <property type="entry name" value="cNMP-bd_dom_sf"/>
</dbReference>
<name>A0A3E0TZT4_9GAMM</name>
<dbReference type="SMART" id="SM00419">
    <property type="entry name" value="HTH_CRP"/>
    <property type="match status" value="1"/>
</dbReference>
<dbReference type="SUPFAM" id="SSF46785">
    <property type="entry name" value="Winged helix' DNA-binding domain"/>
    <property type="match status" value="1"/>
</dbReference>
<dbReference type="Gene3D" id="1.10.10.10">
    <property type="entry name" value="Winged helix-like DNA-binding domain superfamily/Winged helix DNA-binding domain"/>
    <property type="match status" value="1"/>
</dbReference>
<dbReference type="GO" id="GO:0005829">
    <property type="term" value="C:cytosol"/>
    <property type="evidence" value="ECO:0007669"/>
    <property type="project" value="TreeGrafter"/>
</dbReference>
<dbReference type="GO" id="GO:0003700">
    <property type="term" value="F:DNA-binding transcription factor activity"/>
    <property type="evidence" value="ECO:0007669"/>
    <property type="project" value="TreeGrafter"/>
</dbReference>
<evidence type="ECO:0000259" key="4">
    <source>
        <dbReference type="PROSITE" id="PS51063"/>
    </source>
</evidence>
<dbReference type="RefSeq" id="WP_116014021.1">
    <property type="nucleotide sequence ID" value="NZ_QUOT01000001.1"/>
</dbReference>
<dbReference type="PRINTS" id="PR00034">
    <property type="entry name" value="HTHCRP"/>
</dbReference>
<dbReference type="CDD" id="cd00038">
    <property type="entry name" value="CAP_ED"/>
    <property type="match status" value="1"/>
</dbReference>
<dbReference type="PROSITE" id="PS51063">
    <property type="entry name" value="HTH_CRP_2"/>
    <property type="match status" value="1"/>
</dbReference>
<dbReference type="InterPro" id="IPR036388">
    <property type="entry name" value="WH-like_DNA-bd_sf"/>
</dbReference>
<dbReference type="Pfam" id="PF00027">
    <property type="entry name" value="cNMP_binding"/>
    <property type="match status" value="1"/>
</dbReference>
<keyword evidence="6" id="KW-1185">Reference proteome</keyword>
<organism evidence="5 6">
    <name type="scientific">Thalassotalea euphylliae</name>
    <dbReference type="NCBI Taxonomy" id="1655234"/>
    <lineage>
        <taxon>Bacteria</taxon>
        <taxon>Pseudomonadati</taxon>
        <taxon>Pseudomonadota</taxon>
        <taxon>Gammaproteobacteria</taxon>
        <taxon>Alteromonadales</taxon>
        <taxon>Colwelliaceae</taxon>
        <taxon>Thalassotalea</taxon>
    </lineage>
</organism>
<evidence type="ECO:0000256" key="1">
    <source>
        <dbReference type="ARBA" id="ARBA00023015"/>
    </source>
</evidence>
<dbReference type="EMBL" id="QUOT01000001">
    <property type="protein sequence ID" value="REL29940.1"/>
    <property type="molecule type" value="Genomic_DNA"/>
</dbReference>
<dbReference type="InterPro" id="IPR050397">
    <property type="entry name" value="Env_Response_Regulators"/>
</dbReference>
<dbReference type="Gene3D" id="2.60.120.10">
    <property type="entry name" value="Jelly Rolls"/>
    <property type="match status" value="1"/>
</dbReference>
<dbReference type="GO" id="GO:0003677">
    <property type="term" value="F:DNA binding"/>
    <property type="evidence" value="ECO:0007669"/>
    <property type="project" value="UniProtKB-KW"/>
</dbReference>
<keyword evidence="3" id="KW-0804">Transcription</keyword>
<comment type="caution">
    <text evidence="5">The sequence shown here is derived from an EMBL/GenBank/DDBJ whole genome shotgun (WGS) entry which is preliminary data.</text>
</comment>
<dbReference type="PANTHER" id="PTHR24567">
    <property type="entry name" value="CRP FAMILY TRANSCRIPTIONAL REGULATORY PROTEIN"/>
    <property type="match status" value="1"/>
</dbReference>
<gene>
    <name evidence="5" type="ORF">DXX94_04025</name>
</gene>
<keyword evidence="1" id="KW-0805">Transcription regulation</keyword>
<reference evidence="6" key="1">
    <citation type="submission" date="2018-08" db="EMBL/GenBank/DDBJ databases">
        <title>Thalassotalea euphylliae genome.</title>
        <authorList>
            <person name="Summers S."/>
            <person name="Rice S.A."/>
            <person name="Freckelton M.L."/>
            <person name="Nedved B.T."/>
            <person name="Hadfield M.G."/>
        </authorList>
    </citation>
    <scope>NUCLEOTIDE SEQUENCE [LARGE SCALE GENOMIC DNA]</scope>
    <source>
        <strain evidence="6">H3</strain>
    </source>
</reference>
<evidence type="ECO:0000313" key="6">
    <source>
        <dbReference type="Proteomes" id="UP000256899"/>
    </source>
</evidence>
<protein>
    <submittedName>
        <fullName evidence="5">Crp/Fnr family transcriptional regulator</fullName>
    </submittedName>
</protein>
<dbReference type="InterPro" id="IPR014710">
    <property type="entry name" value="RmlC-like_jellyroll"/>
</dbReference>
<evidence type="ECO:0000256" key="2">
    <source>
        <dbReference type="ARBA" id="ARBA00023125"/>
    </source>
</evidence>
<keyword evidence="2" id="KW-0238">DNA-binding</keyword>
<dbReference type="SUPFAM" id="SSF51206">
    <property type="entry name" value="cAMP-binding domain-like"/>
    <property type="match status" value="1"/>
</dbReference>
<dbReference type="AlphaFoldDB" id="A0A3E0TZT4"/>
<dbReference type="Proteomes" id="UP000256899">
    <property type="component" value="Unassembled WGS sequence"/>
</dbReference>
<dbReference type="Pfam" id="PF13545">
    <property type="entry name" value="HTH_Crp_2"/>
    <property type="match status" value="1"/>
</dbReference>